<keyword evidence="3" id="KW-1185">Reference proteome</keyword>
<reference evidence="3" key="1">
    <citation type="submission" date="2010-08" db="EMBL/GenBank/DDBJ databases">
        <authorList>
            <consortium name="Caenorhabditis japonica Sequencing Consortium"/>
            <person name="Wilson R.K."/>
        </authorList>
    </citation>
    <scope>NUCLEOTIDE SEQUENCE [LARGE SCALE GENOMIC DNA]</scope>
    <source>
        <strain evidence="3">DF5081</strain>
    </source>
</reference>
<accession>A0A8R1I629</accession>
<dbReference type="AlphaFoldDB" id="A0A8R1I629"/>
<sequence>MVPEHQSLVEQSAGEKKKIIFVAIALFASGDAGNIIINPTYAPKLSRSTQHPPRLSRSPNTKTRRLFFKAAIEPEKQDPPATEVLNLDFSKNFQKESNESSRRTREAEPSRHRDEIKIDDIHDLCASYHLGAFAHYSSPRNLPGRNVVLTHVYRELVTHDRPDLFLAQLNNHSKDKLNAGPPNAANYFTGDVFVVFSLEKRPKATMDDLNRSFDRILDIKNHKFWIVDELALFKRNIRLNKPIWHIRTIQETQSGNETEHPQNGLPRDHMNRKCLCVAYNVNQRSFLAPPRKTKESRFRRHF</sequence>
<evidence type="ECO:0000313" key="3">
    <source>
        <dbReference type="Proteomes" id="UP000005237"/>
    </source>
</evidence>
<dbReference type="EnsemblMetazoa" id="CJA22285a.1">
    <property type="protein sequence ID" value="CJA22285a.1"/>
    <property type="gene ID" value="WBGene00177857"/>
</dbReference>
<feature type="region of interest" description="Disordered" evidence="1">
    <location>
        <begin position="91"/>
        <end position="113"/>
    </location>
</feature>
<proteinExistence type="predicted"/>
<protein>
    <submittedName>
        <fullName evidence="2">Uncharacterized protein</fullName>
    </submittedName>
</protein>
<dbReference type="Proteomes" id="UP000005237">
    <property type="component" value="Unassembled WGS sequence"/>
</dbReference>
<evidence type="ECO:0000313" key="2">
    <source>
        <dbReference type="EnsemblMetazoa" id="CJA22285a.1"/>
    </source>
</evidence>
<reference evidence="2" key="2">
    <citation type="submission" date="2022-06" db="UniProtKB">
        <authorList>
            <consortium name="EnsemblMetazoa"/>
        </authorList>
    </citation>
    <scope>IDENTIFICATION</scope>
    <source>
        <strain evidence="2">DF5081</strain>
    </source>
</reference>
<evidence type="ECO:0000256" key="1">
    <source>
        <dbReference type="SAM" id="MobiDB-lite"/>
    </source>
</evidence>
<organism evidence="2 3">
    <name type="scientific">Caenorhabditis japonica</name>
    <dbReference type="NCBI Taxonomy" id="281687"/>
    <lineage>
        <taxon>Eukaryota</taxon>
        <taxon>Metazoa</taxon>
        <taxon>Ecdysozoa</taxon>
        <taxon>Nematoda</taxon>
        <taxon>Chromadorea</taxon>
        <taxon>Rhabditida</taxon>
        <taxon>Rhabditina</taxon>
        <taxon>Rhabditomorpha</taxon>
        <taxon>Rhabditoidea</taxon>
        <taxon>Rhabditidae</taxon>
        <taxon>Peloderinae</taxon>
        <taxon>Caenorhabditis</taxon>
    </lineage>
</organism>
<name>A0A8R1I629_CAEJA</name>
<feature type="compositionally biased region" description="Basic and acidic residues" evidence="1">
    <location>
        <begin position="93"/>
        <end position="113"/>
    </location>
</feature>